<evidence type="ECO:0000313" key="3">
    <source>
        <dbReference type="Proteomes" id="UP000813461"/>
    </source>
</evidence>
<protein>
    <submittedName>
        <fullName evidence="2">Uncharacterized protein</fullName>
    </submittedName>
</protein>
<reference evidence="2" key="1">
    <citation type="journal article" date="2021" name="Nat. Commun.">
        <title>Genetic determinants of endophytism in the Arabidopsis root mycobiome.</title>
        <authorList>
            <person name="Mesny F."/>
            <person name="Miyauchi S."/>
            <person name="Thiergart T."/>
            <person name="Pickel B."/>
            <person name="Atanasova L."/>
            <person name="Karlsson M."/>
            <person name="Huettel B."/>
            <person name="Barry K.W."/>
            <person name="Haridas S."/>
            <person name="Chen C."/>
            <person name="Bauer D."/>
            <person name="Andreopoulos W."/>
            <person name="Pangilinan J."/>
            <person name="LaButti K."/>
            <person name="Riley R."/>
            <person name="Lipzen A."/>
            <person name="Clum A."/>
            <person name="Drula E."/>
            <person name="Henrissat B."/>
            <person name="Kohler A."/>
            <person name="Grigoriev I.V."/>
            <person name="Martin F.M."/>
            <person name="Hacquard S."/>
        </authorList>
    </citation>
    <scope>NUCLEOTIDE SEQUENCE</scope>
    <source>
        <strain evidence="2">MPI-SDFR-AT-0120</strain>
    </source>
</reference>
<feature type="region of interest" description="Disordered" evidence="1">
    <location>
        <begin position="157"/>
        <end position="243"/>
    </location>
</feature>
<dbReference type="AlphaFoldDB" id="A0A8K0W327"/>
<sequence>MSETRSFKLTRTTVPIPFPAQHIQSFGLFYRVGLVYVFKDANGRIVKAAAKLDDAPYQRMIIDDPNILRIFGENGDAIDMRILHPWPTFRLDPVRPVPEDGDNLDMSIFDVARLVEITHLPAAARFGTERHHLGMVNDVEGGAVRERVRKTFEEDWAKGTAKGAKSRATPVAPKKRAGPQSSKPLSNTRQGKDPDLLEDYLKKRIKRNKRNAVPPKANDITKPSSLSPIEEQPELECEQEKEVLSPATALASTASISTPLPLRNNRVPPMSKGPYGKRMGPILDQILAKLPADMHFEYYYFIDNGRHKTAAKPADKKRMHTDLEVFVRRHDIVDLHNQYARLGISSGWNIPCRIPLFDEDEETAS</sequence>
<feature type="compositionally biased region" description="Polar residues" evidence="1">
    <location>
        <begin position="179"/>
        <end position="189"/>
    </location>
</feature>
<evidence type="ECO:0000313" key="2">
    <source>
        <dbReference type="EMBL" id="KAH7093377.1"/>
    </source>
</evidence>
<dbReference type="EMBL" id="JAGMVJ010000002">
    <property type="protein sequence ID" value="KAH7093377.1"/>
    <property type="molecule type" value="Genomic_DNA"/>
</dbReference>
<evidence type="ECO:0000256" key="1">
    <source>
        <dbReference type="SAM" id="MobiDB-lite"/>
    </source>
</evidence>
<dbReference type="OrthoDB" id="3745632at2759"/>
<name>A0A8K0W327_9PLEO</name>
<gene>
    <name evidence="2" type="ORF">FB567DRAFT_609850</name>
</gene>
<dbReference type="Proteomes" id="UP000813461">
    <property type="component" value="Unassembled WGS sequence"/>
</dbReference>
<accession>A0A8K0W327</accession>
<keyword evidence="3" id="KW-1185">Reference proteome</keyword>
<organism evidence="2 3">
    <name type="scientific">Paraphoma chrysanthemicola</name>
    <dbReference type="NCBI Taxonomy" id="798071"/>
    <lineage>
        <taxon>Eukaryota</taxon>
        <taxon>Fungi</taxon>
        <taxon>Dikarya</taxon>
        <taxon>Ascomycota</taxon>
        <taxon>Pezizomycotina</taxon>
        <taxon>Dothideomycetes</taxon>
        <taxon>Pleosporomycetidae</taxon>
        <taxon>Pleosporales</taxon>
        <taxon>Pleosporineae</taxon>
        <taxon>Phaeosphaeriaceae</taxon>
        <taxon>Paraphoma</taxon>
    </lineage>
</organism>
<feature type="compositionally biased region" description="Basic and acidic residues" evidence="1">
    <location>
        <begin position="190"/>
        <end position="202"/>
    </location>
</feature>
<comment type="caution">
    <text evidence="2">The sequence shown here is derived from an EMBL/GenBank/DDBJ whole genome shotgun (WGS) entry which is preliminary data.</text>
</comment>
<proteinExistence type="predicted"/>